<evidence type="ECO:0000313" key="2">
    <source>
        <dbReference type="EMBL" id="EEW36399.1"/>
    </source>
</evidence>
<dbReference type="Proteomes" id="UP000005926">
    <property type="component" value="Unassembled WGS sequence"/>
</dbReference>
<evidence type="ECO:0000256" key="1">
    <source>
        <dbReference type="SAM" id="Phobius"/>
    </source>
</evidence>
<dbReference type="eggNOG" id="COG3247">
    <property type="taxonomic scope" value="Bacteria"/>
</dbReference>
<proteinExistence type="predicted"/>
<accession>C8NIK2</accession>
<gene>
    <name evidence="2" type="ORF">HMPREF0444_1747</name>
</gene>
<organism evidence="2 3">
    <name type="scientific">Granulicatella adiacens ATCC 49175</name>
    <dbReference type="NCBI Taxonomy" id="638301"/>
    <lineage>
        <taxon>Bacteria</taxon>
        <taxon>Bacillati</taxon>
        <taxon>Bacillota</taxon>
        <taxon>Bacilli</taxon>
        <taxon>Lactobacillales</taxon>
        <taxon>Carnobacteriaceae</taxon>
        <taxon>Granulicatella</taxon>
    </lineage>
</organism>
<feature type="transmembrane region" description="Helical" evidence="1">
    <location>
        <begin position="76"/>
        <end position="96"/>
    </location>
</feature>
<dbReference type="HOGENOM" id="CLU_049562_0_0_9"/>
<keyword evidence="1" id="KW-1133">Transmembrane helix</keyword>
<protein>
    <recommendedName>
        <fullName evidence="4">DUF308 domain-containing protein</fullName>
    </recommendedName>
</protein>
<feature type="transmembrane region" description="Helical" evidence="1">
    <location>
        <begin position="21"/>
        <end position="39"/>
    </location>
</feature>
<reference evidence="2 3" key="1">
    <citation type="submission" date="2009-08" db="EMBL/GenBank/DDBJ databases">
        <authorList>
            <person name="Muzny D."/>
            <person name="Qin X."/>
            <person name="Deng J."/>
            <person name="Jiang H."/>
            <person name="Liu Y."/>
            <person name="Qu J."/>
            <person name="Song X.-Z."/>
            <person name="Zhang L."/>
            <person name="Thornton R."/>
            <person name="Coyle M."/>
            <person name="Francisco L."/>
            <person name="Jackson L."/>
            <person name="Javaid M."/>
            <person name="Korchina V."/>
            <person name="Kovar C."/>
            <person name="Mata R."/>
            <person name="Mathew T."/>
            <person name="Ngo R."/>
            <person name="Nguyen L."/>
            <person name="Nguyen N."/>
            <person name="Okwuonu G."/>
            <person name="Ongeri F."/>
            <person name="Pham C."/>
            <person name="Simmons D."/>
            <person name="Wilczek-Boney K."/>
            <person name="Hale W."/>
            <person name="Jakkamsetti A."/>
            <person name="Pham P."/>
            <person name="Ruth R."/>
            <person name="San Lucas F."/>
            <person name="Warren J."/>
            <person name="Zhang J."/>
            <person name="Zhao Z."/>
            <person name="Zhou C."/>
            <person name="Zhu D."/>
            <person name="Lee S."/>
            <person name="Bess C."/>
            <person name="Blankenburg K."/>
            <person name="Forbes L."/>
            <person name="Fu Q."/>
            <person name="Gubbala S."/>
            <person name="Hirani K."/>
            <person name="Jayaseelan J.C."/>
            <person name="Lara F."/>
            <person name="Munidasa M."/>
            <person name="Palculict T."/>
            <person name="Patil S."/>
            <person name="Pu L.-L."/>
            <person name="Saada N."/>
            <person name="Tang L."/>
            <person name="Weissenberger G."/>
            <person name="Zhu Y."/>
            <person name="Hemphill L."/>
            <person name="Shang Y."/>
            <person name="Youmans B."/>
            <person name="Ayvaz T."/>
            <person name="Ross M."/>
            <person name="Santibanez J."/>
            <person name="Aqrawi P."/>
            <person name="Gross S."/>
            <person name="Joshi V."/>
            <person name="Fowler G."/>
            <person name="Nazareth L."/>
            <person name="Reid J."/>
            <person name="Worley K."/>
            <person name="Petrosino J."/>
            <person name="Highlander S."/>
            <person name="Gibbs R."/>
        </authorList>
    </citation>
    <scope>NUCLEOTIDE SEQUENCE [LARGE SCALE GENOMIC DNA]</scope>
    <source>
        <strain evidence="2 3">ATCC 49175</strain>
    </source>
</reference>
<dbReference type="STRING" id="638301.HMPREF0444_1747"/>
<comment type="caution">
    <text evidence="2">The sequence shown here is derived from an EMBL/GenBank/DDBJ whole genome shotgun (WGS) entry which is preliminary data.</text>
</comment>
<dbReference type="EMBL" id="ACKZ01000029">
    <property type="protein sequence ID" value="EEW36399.1"/>
    <property type="molecule type" value="Genomic_DNA"/>
</dbReference>
<evidence type="ECO:0000313" key="3">
    <source>
        <dbReference type="Proteomes" id="UP000005926"/>
    </source>
</evidence>
<keyword evidence="1" id="KW-0472">Membrane</keyword>
<name>C8NIK2_9LACT</name>
<evidence type="ECO:0008006" key="4">
    <source>
        <dbReference type="Google" id="ProtNLM"/>
    </source>
</evidence>
<keyword evidence="1" id="KW-0812">Transmembrane</keyword>
<feature type="transmembrane region" description="Helical" evidence="1">
    <location>
        <begin position="136"/>
        <end position="156"/>
    </location>
</feature>
<sequence>MTREGIHLKKISDLGITGKKLLLEGAGFLVVGVLLLYFGPSFPELMLRLFLLFLACRELWNLLFRWFSKAAAKDPLWMNAGKLVLYTYLAGNQFFLSLPISIVSILMGLNEVMNAGISGVTYYIYRKDGIHPRLRLLWDTIWLSVVGIATLIALGGNGKLQMFFLSLYLIGHGISNLRDGWFFEAEVGKKVLRRHFRQGLPLVLAAIIPRVTLQKINDALELNEGETASEIYDRAKENAEPNLEMFIHVTKDGFGAIGHVDICYKGRITSYGNYDTNSERLFGTMGDGVLFSADREKYIEFCKRENHKTLLGYGLALSPEQLEAIDEEIEKLMSLTVPWDPPQTVKPAHPGIDKVEPMYAYKLKQEADAKLYKFVSSKFKTYFVMSTNCVLLADTIVGKAGTDILSARGFISPGTYQDYLDKEFERPHSLVVTKRVYQ</sequence>
<dbReference type="AlphaFoldDB" id="C8NIK2"/>
<keyword evidence="3" id="KW-1185">Reference proteome</keyword>